<dbReference type="EMBL" id="LT670844">
    <property type="protein sequence ID" value="SHL03052.1"/>
    <property type="molecule type" value="Genomic_DNA"/>
</dbReference>
<dbReference type="InterPro" id="IPR019734">
    <property type="entry name" value="TPR_rpt"/>
</dbReference>
<dbReference type="SUPFAM" id="SSF48452">
    <property type="entry name" value="TPR-like"/>
    <property type="match status" value="1"/>
</dbReference>
<protein>
    <submittedName>
        <fullName evidence="5">Uncharacterized protein</fullName>
    </submittedName>
</protein>
<evidence type="ECO:0000256" key="1">
    <source>
        <dbReference type="ARBA" id="ARBA00022737"/>
    </source>
</evidence>
<feature type="signal peptide" evidence="4">
    <location>
        <begin position="1"/>
        <end position="26"/>
    </location>
</feature>
<keyword evidence="2 3" id="KW-0802">TPR repeat</keyword>
<keyword evidence="4" id="KW-0732">Signal</keyword>
<organism evidence="5 6">
    <name type="scientific">Bradyrhizobium lablabi</name>
    <dbReference type="NCBI Taxonomy" id="722472"/>
    <lineage>
        <taxon>Bacteria</taxon>
        <taxon>Pseudomonadati</taxon>
        <taxon>Pseudomonadota</taxon>
        <taxon>Alphaproteobacteria</taxon>
        <taxon>Hyphomicrobiales</taxon>
        <taxon>Nitrobacteraceae</taxon>
        <taxon>Bradyrhizobium</taxon>
    </lineage>
</organism>
<sequence>MQNIFTILIRNAVLASLVWTTLPQSAGATGAEPTTDPLVDPAPCQAAATAKDDDKIIAICGALIDNEKTLKIDRVRALIARGGAYDRKDQIDRAIGDYDTALRLDPTLADIFNTRGELWYRKADRPKALADFGAALKLNPQHEAARANYKSLALELERLGAQMAVNNTPSFNCATARRAVEKAICADPELAKLDRGIHTVNIWVVREAKTPRLRRAIQREQDAFLARRNALFGRPDYDLRKAMKQRFESLVGVDGY</sequence>
<evidence type="ECO:0000256" key="2">
    <source>
        <dbReference type="ARBA" id="ARBA00022803"/>
    </source>
</evidence>
<dbReference type="Gene3D" id="1.25.40.10">
    <property type="entry name" value="Tetratricopeptide repeat domain"/>
    <property type="match status" value="1"/>
</dbReference>
<keyword evidence="1" id="KW-0677">Repeat</keyword>
<gene>
    <name evidence="5" type="ORF">SAMN05444159_4816</name>
</gene>
<accession>A0A1M6XAQ0</accession>
<evidence type="ECO:0000313" key="6">
    <source>
        <dbReference type="Proteomes" id="UP000189935"/>
    </source>
</evidence>
<dbReference type="Proteomes" id="UP000189935">
    <property type="component" value="Chromosome I"/>
</dbReference>
<feature type="repeat" description="TPR" evidence="3">
    <location>
        <begin position="109"/>
        <end position="142"/>
    </location>
</feature>
<dbReference type="InterPro" id="IPR050498">
    <property type="entry name" value="Ycf3"/>
</dbReference>
<feature type="repeat" description="TPR" evidence="3">
    <location>
        <begin position="75"/>
        <end position="108"/>
    </location>
</feature>
<dbReference type="RefSeq" id="WP_079542090.1">
    <property type="nucleotide sequence ID" value="NZ_LT670844.1"/>
</dbReference>
<dbReference type="SMART" id="SM00028">
    <property type="entry name" value="TPR"/>
    <property type="match status" value="2"/>
</dbReference>
<dbReference type="PANTHER" id="PTHR44858">
    <property type="entry name" value="TETRATRICOPEPTIDE REPEAT PROTEIN 6"/>
    <property type="match status" value="1"/>
</dbReference>
<dbReference type="PANTHER" id="PTHR44858:SF1">
    <property type="entry name" value="UDP-N-ACETYLGLUCOSAMINE--PEPTIDE N-ACETYLGLUCOSAMINYLTRANSFERASE SPINDLY-RELATED"/>
    <property type="match status" value="1"/>
</dbReference>
<evidence type="ECO:0000256" key="4">
    <source>
        <dbReference type="SAM" id="SignalP"/>
    </source>
</evidence>
<name>A0A1M6XAQ0_9BRAD</name>
<evidence type="ECO:0000313" key="5">
    <source>
        <dbReference type="EMBL" id="SHL03052.1"/>
    </source>
</evidence>
<dbReference type="AlphaFoldDB" id="A0A1M6XAQ0"/>
<feature type="chain" id="PRO_5012002840" evidence="4">
    <location>
        <begin position="27"/>
        <end position="256"/>
    </location>
</feature>
<dbReference type="InterPro" id="IPR011990">
    <property type="entry name" value="TPR-like_helical_dom_sf"/>
</dbReference>
<dbReference type="OrthoDB" id="7066062at2"/>
<dbReference type="PROSITE" id="PS50005">
    <property type="entry name" value="TPR"/>
    <property type="match status" value="2"/>
</dbReference>
<dbReference type="GO" id="GO:0009279">
    <property type="term" value="C:cell outer membrane"/>
    <property type="evidence" value="ECO:0007669"/>
    <property type="project" value="TreeGrafter"/>
</dbReference>
<dbReference type="GO" id="GO:0046813">
    <property type="term" value="P:receptor-mediated virion attachment to host cell"/>
    <property type="evidence" value="ECO:0007669"/>
    <property type="project" value="TreeGrafter"/>
</dbReference>
<proteinExistence type="predicted"/>
<evidence type="ECO:0000256" key="3">
    <source>
        <dbReference type="PROSITE-ProRule" id="PRU00339"/>
    </source>
</evidence>
<reference evidence="5 6" key="1">
    <citation type="submission" date="2016-11" db="EMBL/GenBank/DDBJ databases">
        <authorList>
            <person name="Jaros S."/>
            <person name="Januszkiewicz K."/>
            <person name="Wedrychowicz H."/>
        </authorList>
    </citation>
    <scope>NUCLEOTIDE SEQUENCE [LARGE SCALE GENOMIC DNA]</scope>
    <source>
        <strain evidence="5 6">GAS499</strain>
    </source>
</reference>